<evidence type="ECO:0000313" key="3">
    <source>
        <dbReference type="Proteomes" id="UP001172457"/>
    </source>
</evidence>
<reference evidence="2" key="1">
    <citation type="submission" date="2023-03" db="EMBL/GenBank/DDBJ databases">
        <title>Chromosome-scale reference genome and RAD-based genetic map of yellow starthistle (Centaurea solstitialis) reveal putative structural variation and QTLs associated with invader traits.</title>
        <authorList>
            <person name="Reatini B."/>
            <person name="Cang F.A."/>
            <person name="Jiang Q."/>
            <person name="Mckibben M.T.W."/>
            <person name="Barker M.S."/>
            <person name="Rieseberg L.H."/>
            <person name="Dlugosch K.M."/>
        </authorList>
    </citation>
    <scope>NUCLEOTIDE SEQUENCE</scope>
    <source>
        <strain evidence="2">CAN-66</strain>
        <tissue evidence="2">Leaf</tissue>
    </source>
</reference>
<accession>A0AA38WIS7</accession>
<dbReference type="Proteomes" id="UP001172457">
    <property type="component" value="Chromosome 4"/>
</dbReference>
<dbReference type="PANTHER" id="PTHR40891">
    <property type="entry name" value="DUF295 DOMAIN-CONTAINING PROTEIN"/>
    <property type="match status" value="1"/>
</dbReference>
<dbReference type="EMBL" id="JARYMX010000004">
    <property type="protein sequence ID" value="KAJ9551419.1"/>
    <property type="molecule type" value="Genomic_DNA"/>
</dbReference>
<organism evidence="2 3">
    <name type="scientific">Centaurea solstitialis</name>
    <name type="common">yellow star-thistle</name>
    <dbReference type="NCBI Taxonomy" id="347529"/>
    <lineage>
        <taxon>Eukaryota</taxon>
        <taxon>Viridiplantae</taxon>
        <taxon>Streptophyta</taxon>
        <taxon>Embryophyta</taxon>
        <taxon>Tracheophyta</taxon>
        <taxon>Spermatophyta</taxon>
        <taxon>Magnoliopsida</taxon>
        <taxon>eudicotyledons</taxon>
        <taxon>Gunneridae</taxon>
        <taxon>Pentapetalae</taxon>
        <taxon>asterids</taxon>
        <taxon>campanulids</taxon>
        <taxon>Asterales</taxon>
        <taxon>Asteraceae</taxon>
        <taxon>Carduoideae</taxon>
        <taxon>Cardueae</taxon>
        <taxon>Centaureinae</taxon>
        <taxon>Centaurea</taxon>
    </lineage>
</organism>
<gene>
    <name evidence="2" type="ORF">OSB04_015464</name>
</gene>
<dbReference type="AlphaFoldDB" id="A0AA38WIS7"/>
<feature type="domain" description="KIB1-4 beta-propeller" evidence="1">
    <location>
        <begin position="27"/>
        <end position="268"/>
    </location>
</feature>
<sequence length="799" mass="90465">MLQQKHISGNCYPWLIAHDDDSGHQIFYNIHDVQTCYRCRIPELVGKRIQACFHGWLILSDDDHTNWFLWNPAVAANSSLLRLPRLLPVESRPMCYLSSPPDAPGSILLLARTDKPNFVFCRLDGKRKSLVWIEMPYAKQLSSITGRDEDKLVFLTCCNGEVYAMAQHSFCVIKIHIVVKKKSVIMCLLPFVNLPKHPDSSGRAIVLVNFLIGSSLELLYISVGIADLTKQKPLHVSLSKLDTSSMVWVEKEDLKDTSLYVEMDGEVFTCAVVSEIGGGYVHILHKSGKTLHSYNVKDKTISMSFLMHYLDLPPSYAALWPMPDPEFRLQSDGKCKAKEDEMVVKVVVQEEEEIEADHVLNLPFHVLMMMLEFCVGVEYLNIRATCKLCHLAAPLINKKVPQRRLKTYSLVSSPWLMVFDKRGGIFTFIDPMFGDNYFIRAKEIVSDGIVVCSGYGWLLLRFGNSDMAFFNPFTSEILKLPAKWMSTKSFCFSAPPNSPDCMVVALSSFDVLFHFVGGEPIWHSLDIGDVPPTYYAEFPTFCGRDVYALRNKEEVGVFREVGNSYVWEVVVDRLPTLGSCSAVEYFLTTCNEHLLLLMVGDFGEAVEVFKLTEELEWEKMDGLGRHAIYVCETLATCLCIAAKTPEMENKIFFTRLHSKNGKGHVLSPINEAWVCILVKMNLQAMANTVTNTNNLSLRSILEKDKLTGSNFLDWERNLMIVLRHERKWYVLEEPLGEAPPANASVAVRNAHKKHSDDLLDVGCLILATMSPDLQTGLINTNAYDMIRQLRDMFQTQART</sequence>
<evidence type="ECO:0000313" key="2">
    <source>
        <dbReference type="EMBL" id="KAJ9551419.1"/>
    </source>
</evidence>
<feature type="domain" description="KIB1-4 beta-propeller" evidence="1">
    <location>
        <begin position="437"/>
        <end position="654"/>
    </location>
</feature>
<evidence type="ECO:0000259" key="1">
    <source>
        <dbReference type="Pfam" id="PF03478"/>
    </source>
</evidence>
<name>A0AA38WIS7_9ASTR</name>
<comment type="caution">
    <text evidence="2">The sequence shown here is derived from an EMBL/GenBank/DDBJ whole genome shotgun (WGS) entry which is preliminary data.</text>
</comment>
<dbReference type="InterPro" id="IPR005174">
    <property type="entry name" value="KIB1-4_b-propeller"/>
</dbReference>
<protein>
    <recommendedName>
        <fullName evidence="1">KIB1-4 beta-propeller domain-containing protein</fullName>
    </recommendedName>
</protein>
<keyword evidence="3" id="KW-1185">Reference proteome</keyword>
<dbReference type="PANTHER" id="PTHR40891:SF1">
    <property type="entry name" value="DUF295 DOMAIN-CONTAINING PROTEIN"/>
    <property type="match status" value="1"/>
</dbReference>
<proteinExistence type="predicted"/>
<dbReference type="Pfam" id="PF03478">
    <property type="entry name" value="Beta-prop_KIB1-4"/>
    <property type="match status" value="2"/>
</dbReference>